<sequence>ICSAMGCVRDLIEPQHFIANIIKFHKVTGANVKIITYDQQARRNLWRGLAHDKFVETLKSLIASQLPAGDSRERVLMTGTNTSTPCPVSPIVCEPTSLQSSYQCPSVLCSVESQSSV</sequence>
<feature type="non-terminal residue" evidence="1">
    <location>
        <position position="1"/>
    </location>
</feature>
<dbReference type="AlphaFoldDB" id="A0A1B6K3J2"/>
<gene>
    <name evidence="1" type="ORF">g.13220</name>
</gene>
<accession>A0A1B6K3J2</accession>
<protein>
    <submittedName>
        <fullName evidence="1">Uncharacterized protein</fullName>
    </submittedName>
</protein>
<feature type="non-terminal residue" evidence="1">
    <location>
        <position position="117"/>
    </location>
</feature>
<dbReference type="EMBL" id="GECU01001691">
    <property type="protein sequence ID" value="JAT06016.1"/>
    <property type="molecule type" value="Transcribed_RNA"/>
</dbReference>
<evidence type="ECO:0000313" key="1">
    <source>
        <dbReference type="EMBL" id="JAT06016.1"/>
    </source>
</evidence>
<proteinExistence type="predicted"/>
<reference evidence="1" key="1">
    <citation type="submission" date="2015-11" db="EMBL/GenBank/DDBJ databases">
        <title>De novo transcriptome assembly of four potential Pierce s Disease insect vectors from Arizona vineyards.</title>
        <authorList>
            <person name="Tassone E.E."/>
        </authorList>
    </citation>
    <scope>NUCLEOTIDE SEQUENCE</scope>
</reference>
<name>A0A1B6K3J2_9HEMI</name>
<organism evidence="1">
    <name type="scientific">Homalodisca liturata</name>
    <dbReference type="NCBI Taxonomy" id="320908"/>
    <lineage>
        <taxon>Eukaryota</taxon>
        <taxon>Metazoa</taxon>
        <taxon>Ecdysozoa</taxon>
        <taxon>Arthropoda</taxon>
        <taxon>Hexapoda</taxon>
        <taxon>Insecta</taxon>
        <taxon>Pterygota</taxon>
        <taxon>Neoptera</taxon>
        <taxon>Paraneoptera</taxon>
        <taxon>Hemiptera</taxon>
        <taxon>Auchenorrhyncha</taxon>
        <taxon>Membracoidea</taxon>
        <taxon>Cicadellidae</taxon>
        <taxon>Cicadellinae</taxon>
        <taxon>Proconiini</taxon>
        <taxon>Homalodisca</taxon>
    </lineage>
</organism>